<comment type="caution">
    <text evidence="1">The sequence shown here is derived from an EMBL/GenBank/DDBJ whole genome shotgun (WGS) entry which is preliminary data.</text>
</comment>
<dbReference type="Proteomes" id="UP000660745">
    <property type="component" value="Unassembled WGS sequence"/>
</dbReference>
<protein>
    <recommendedName>
        <fullName evidence="3">ATPase AAA-type core domain-containing protein</fullName>
    </recommendedName>
</protein>
<reference evidence="1" key="1">
    <citation type="journal article" date="2014" name="Int. J. Syst. Evol. Microbiol.">
        <title>Complete genome sequence of Corynebacterium casei LMG S-19264T (=DSM 44701T), isolated from a smear-ripened cheese.</title>
        <authorList>
            <consortium name="US DOE Joint Genome Institute (JGI-PGF)"/>
            <person name="Walter F."/>
            <person name="Albersmeier A."/>
            <person name="Kalinowski J."/>
            <person name="Ruckert C."/>
        </authorList>
    </citation>
    <scope>NUCLEOTIDE SEQUENCE</scope>
    <source>
        <strain evidence="1">CGMCC 4.7430</strain>
    </source>
</reference>
<evidence type="ECO:0000313" key="2">
    <source>
        <dbReference type="Proteomes" id="UP000660745"/>
    </source>
</evidence>
<proteinExistence type="predicted"/>
<gene>
    <name evidence="1" type="ORF">GCM10012278_16800</name>
</gene>
<dbReference type="Gene3D" id="3.40.50.300">
    <property type="entry name" value="P-loop containing nucleotide triphosphate hydrolases"/>
    <property type="match status" value="1"/>
</dbReference>
<accession>A0A918E2Z3</accession>
<reference evidence="1" key="2">
    <citation type="submission" date="2020-09" db="EMBL/GenBank/DDBJ databases">
        <authorList>
            <person name="Sun Q."/>
            <person name="Zhou Y."/>
        </authorList>
    </citation>
    <scope>NUCLEOTIDE SEQUENCE</scope>
    <source>
        <strain evidence="1">CGMCC 4.7430</strain>
    </source>
</reference>
<evidence type="ECO:0000313" key="1">
    <source>
        <dbReference type="EMBL" id="GGP03851.1"/>
    </source>
</evidence>
<dbReference type="InterPro" id="IPR027417">
    <property type="entry name" value="P-loop_NTPase"/>
</dbReference>
<organism evidence="1 2">
    <name type="scientific">Nonomuraea glycinis</name>
    <dbReference type="NCBI Taxonomy" id="2047744"/>
    <lineage>
        <taxon>Bacteria</taxon>
        <taxon>Bacillati</taxon>
        <taxon>Actinomycetota</taxon>
        <taxon>Actinomycetes</taxon>
        <taxon>Streptosporangiales</taxon>
        <taxon>Streptosporangiaceae</taxon>
        <taxon>Nonomuraea</taxon>
    </lineage>
</organism>
<keyword evidence="2" id="KW-1185">Reference proteome</keyword>
<dbReference type="RefSeq" id="WP_225277697.1">
    <property type="nucleotide sequence ID" value="NZ_BMNK01000002.1"/>
</dbReference>
<name>A0A918E2Z3_9ACTN</name>
<sequence length="75" mass="7991">MLIRFEVANFRSILTPVELSMVAVDRDRQEARPVANLGESLLPVAAVFGPNASGKSNVVAALAWLQMLAPESPSA</sequence>
<evidence type="ECO:0008006" key="3">
    <source>
        <dbReference type="Google" id="ProtNLM"/>
    </source>
</evidence>
<dbReference type="AlphaFoldDB" id="A0A918E2Z3"/>
<dbReference type="EMBL" id="BMNK01000002">
    <property type="protein sequence ID" value="GGP03851.1"/>
    <property type="molecule type" value="Genomic_DNA"/>
</dbReference>